<dbReference type="InterPro" id="IPR041499">
    <property type="entry name" value="Tfc1/Sfc1_N"/>
</dbReference>
<evidence type="ECO:0008006" key="6">
    <source>
        <dbReference type="Google" id="ProtNLM"/>
    </source>
</evidence>
<comment type="caution">
    <text evidence="4">The sequence shown here is derived from an EMBL/GenBank/DDBJ whole genome shotgun (WGS) entry which is preliminary data.</text>
</comment>
<dbReference type="Pfam" id="PF09734">
    <property type="entry name" value="Tau95"/>
    <property type="match status" value="1"/>
</dbReference>
<feature type="region of interest" description="Disordered" evidence="1">
    <location>
        <begin position="853"/>
        <end position="932"/>
    </location>
</feature>
<evidence type="ECO:0000313" key="5">
    <source>
        <dbReference type="Proteomes" id="UP001353858"/>
    </source>
</evidence>
<feature type="compositionally biased region" description="Basic and acidic residues" evidence="1">
    <location>
        <begin position="916"/>
        <end position="925"/>
    </location>
</feature>
<feature type="region of interest" description="Disordered" evidence="1">
    <location>
        <begin position="817"/>
        <end position="840"/>
    </location>
</feature>
<evidence type="ECO:0000313" key="4">
    <source>
        <dbReference type="EMBL" id="KAK4879873.1"/>
    </source>
</evidence>
<dbReference type="InterPro" id="IPR042465">
    <property type="entry name" value="XXLT1"/>
</dbReference>
<organism evidence="4 5">
    <name type="scientific">Aquatica leii</name>
    <dbReference type="NCBI Taxonomy" id="1421715"/>
    <lineage>
        <taxon>Eukaryota</taxon>
        <taxon>Metazoa</taxon>
        <taxon>Ecdysozoa</taxon>
        <taxon>Arthropoda</taxon>
        <taxon>Hexapoda</taxon>
        <taxon>Insecta</taxon>
        <taxon>Pterygota</taxon>
        <taxon>Neoptera</taxon>
        <taxon>Endopterygota</taxon>
        <taxon>Coleoptera</taxon>
        <taxon>Polyphaga</taxon>
        <taxon>Elateriformia</taxon>
        <taxon>Elateroidea</taxon>
        <taxon>Lampyridae</taxon>
        <taxon>Luciolinae</taxon>
        <taxon>Aquatica</taxon>
    </lineage>
</organism>
<dbReference type="Gene3D" id="3.90.550.10">
    <property type="entry name" value="Spore Coat Polysaccharide Biosynthesis Protein SpsA, Chain A"/>
    <property type="match status" value="1"/>
</dbReference>
<dbReference type="EMBL" id="JARPUR010000003">
    <property type="protein sequence ID" value="KAK4879873.1"/>
    <property type="molecule type" value="Genomic_DNA"/>
</dbReference>
<feature type="domain" description="Transcription factor IIIC subunit Tfc1/Sfc1 triple barrel" evidence="3">
    <location>
        <begin position="360"/>
        <end position="468"/>
    </location>
</feature>
<dbReference type="GO" id="GO:0140560">
    <property type="term" value="F:xylosyl alpha-1,3-xylosyltransferase activity"/>
    <property type="evidence" value="ECO:0007669"/>
    <property type="project" value="TreeGrafter"/>
</dbReference>
<dbReference type="InterPro" id="IPR019136">
    <property type="entry name" value="TF_IIIC_su-5_HTH"/>
</dbReference>
<dbReference type="PANTHER" id="PTHR46612:SF1">
    <property type="entry name" value="XYLOSIDE XYLOSYLTRANSFERASE 1"/>
    <property type="match status" value="1"/>
</dbReference>
<dbReference type="SUPFAM" id="SSF53448">
    <property type="entry name" value="Nucleotide-diphospho-sugar transferases"/>
    <property type="match status" value="1"/>
</dbReference>
<evidence type="ECO:0000256" key="1">
    <source>
        <dbReference type="SAM" id="MobiDB-lite"/>
    </source>
</evidence>
<gene>
    <name evidence="4" type="ORF">RN001_008019</name>
</gene>
<evidence type="ECO:0000259" key="2">
    <source>
        <dbReference type="Pfam" id="PF09734"/>
    </source>
</evidence>
<proteinExistence type="predicted"/>
<dbReference type="InterPro" id="IPR029044">
    <property type="entry name" value="Nucleotide-diphossugar_trans"/>
</dbReference>
<reference evidence="5" key="1">
    <citation type="submission" date="2023-01" db="EMBL/GenBank/DDBJ databases">
        <title>Key to firefly adult light organ development and bioluminescence: homeobox transcription factors regulate luciferase expression and transportation to peroxisome.</title>
        <authorList>
            <person name="Fu X."/>
        </authorList>
    </citation>
    <scope>NUCLEOTIDE SEQUENCE [LARGE SCALE GENOMIC DNA]</scope>
</reference>
<dbReference type="GO" id="GO:0016266">
    <property type="term" value="P:protein O-linked glycosylation via N-acetyl-galactosamine"/>
    <property type="evidence" value="ECO:0007669"/>
    <property type="project" value="TreeGrafter"/>
</dbReference>
<evidence type="ECO:0000259" key="3">
    <source>
        <dbReference type="Pfam" id="PF17682"/>
    </source>
</evidence>
<dbReference type="Proteomes" id="UP001353858">
    <property type="component" value="Unassembled WGS sequence"/>
</dbReference>
<sequence>MILDLRSVTRCVVQHLKPSNVSKEERSLIRTYNVWLILTKVDINASLKLKFSSLISNLLNVSSVPLSFHVIVDDASENVAQNYFINVSTNLKYELKYKFYNIKEVSRSMQDIVTILMPHFSLQPGNYYSDALFYVSLGLYRIAPNDQEFAVMLDCDLFLKDDIVLLFNEFQSFKPTALFGLAPELTPVYRHVLNKYRSKHNTTLGSYYDFNYLPNQLHPRGFQGYNSGVILFNFKKIRKSKIYFKVLSKKYVKHLVQKYMFRGHLGDQDFYTLLGCEHPELIQTLNCGFNRQLCTWWKHHGYIDVFDDYFKCKHKTVIVHDMSDEERKTPTKSNTKYIILNKSTIQNQRSHADISRKLLCIEYPGIVDNIDTMMETLGGIHNIETAVGNYNRRLELKFRPDDIFCKPTWGDKDYSCRILVKINMRTPRKQKASVSKSDEQDQPTFKYELIGLIPMTFKFTRLCDFQYLPLLPIDDSEPENPNTACRNIYEDIIPETLPDMKWFESMKSKTMPFFFPPPVFAKFNSSKDNRLYYERYKYYEKVLPEVAKRLKKETFGKKQVTKNIISSRPRSFRTVNSIFINFNAKDVTIPQCPTEAAVNAIKRKGVLTESGPMAKIKKLFEERPIWAKSALLHKSGVRTDHIKVILPVVAYYCSTGPWRIMWCKLGYDPTKDPNSRIYQTFDFRVRASGGLKVKVQAKRSYSSNVLHYKAGPTTNQKFSLNHCSVTNPVTKQRIDERFYILRPGMLPAARQMFYQYCDLELPEIQDMIARLPKITKHLKYHPKNGWLPNGFHEQCREISNKYVAESVKSLLMEDKQRYKEKTKEDGEASSKYSNPIPKPDVTILGATIVIDSDNEDDDATKNPDEDVHSDDEPGEDDHGNVSTDTDEEGRDELDDIDLEAVEEINKIIGNTGESEASTRNDIENRDSDDEFDPDLINLYKKLILSNSESNL</sequence>
<dbReference type="FunFam" id="3.30.200.160:FF:000002">
    <property type="entry name" value="Transcription factor IIIC, subunit 5"/>
    <property type="match status" value="1"/>
</dbReference>
<name>A0AAN7QIR7_9COLE</name>
<feature type="domain" description="Transcription factor IIIC subunit 5 HTH" evidence="2">
    <location>
        <begin position="514"/>
        <end position="684"/>
    </location>
</feature>
<dbReference type="Pfam" id="PF17682">
    <property type="entry name" value="Tau95_N"/>
    <property type="match status" value="1"/>
</dbReference>
<protein>
    <recommendedName>
        <fullName evidence="6">General transcription factor 3C polypeptide 5</fullName>
    </recommendedName>
</protein>
<dbReference type="Gene3D" id="3.30.200.160">
    <property type="entry name" value="TFIIIC, subcomplex tauA, subunit Sfc1, barrel domain"/>
    <property type="match status" value="1"/>
</dbReference>
<dbReference type="PANTHER" id="PTHR46612">
    <property type="entry name" value="XYLOSIDE XYLOSYLTRANSFERASE 1"/>
    <property type="match status" value="1"/>
</dbReference>
<dbReference type="InterPro" id="IPR042536">
    <property type="entry name" value="TFIIIC_tauA_Sfc1"/>
</dbReference>
<dbReference type="AlphaFoldDB" id="A0AAN7QIR7"/>
<dbReference type="GO" id="GO:0005789">
    <property type="term" value="C:endoplasmic reticulum membrane"/>
    <property type="evidence" value="ECO:0007669"/>
    <property type="project" value="TreeGrafter"/>
</dbReference>
<feature type="compositionally biased region" description="Basic and acidic residues" evidence="1">
    <location>
        <begin position="817"/>
        <end position="828"/>
    </location>
</feature>
<accession>A0AAN7QIR7</accession>
<feature type="compositionally biased region" description="Acidic residues" evidence="1">
    <location>
        <begin position="884"/>
        <end position="902"/>
    </location>
</feature>
<keyword evidence="5" id="KW-1185">Reference proteome</keyword>